<name>A0A1R4GF00_9GAMM</name>
<proteinExistence type="predicted"/>
<dbReference type="PANTHER" id="PTHR36195">
    <property type="entry name" value="DOMAIN PROTEIN, PUTATIVE (AFU_ORTHOLOGUE AFUA_5G01990)-RELATED-RELATED"/>
    <property type="match status" value="1"/>
</dbReference>
<organism evidence="1 2">
    <name type="scientific">Psychrobacter piechaudii</name>
    <dbReference type="NCBI Taxonomy" id="1945521"/>
    <lineage>
        <taxon>Bacteria</taxon>
        <taxon>Pseudomonadati</taxon>
        <taxon>Pseudomonadota</taxon>
        <taxon>Gammaproteobacteria</taxon>
        <taxon>Moraxellales</taxon>
        <taxon>Moraxellaceae</taxon>
        <taxon>Psychrobacter</taxon>
    </lineage>
</organism>
<evidence type="ECO:0000313" key="1">
    <source>
        <dbReference type="EMBL" id="SJM66719.1"/>
    </source>
</evidence>
<accession>A0A1R4GF00</accession>
<dbReference type="Gene3D" id="2.40.180.10">
    <property type="entry name" value="Catalase core domain"/>
    <property type="match status" value="1"/>
</dbReference>
<dbReference type="CDD" id="cd08152">
    <property type="entry name" value="y4iL_like"/>
    <property type="match status" value="1"/>
</dbReference>
<dbReference type="GO" id="GO:0020037">
    <property type="term" value="F:heme binding"/>
    <property type="evidence" value="ECO:0007669"/>
    <property type="project" value="InterPro"/>
</dbReference>
<reference evidence="1 2" key="1">
    <citation type="submission" date="2017-02" db="EMBL/GenBank/DDBJ databases">
        <authorList>
            <person name="Peterson S.W."/>
        </authorList>
    </citation>
    <scope>NUCLEOTIDE SEQUENCE [LARGE SCALE GENOMIC DNA]</scope>
    <source>
        <strain evidence="1">Psychrobacter_piechaudii</strain>
    </source>
</reference>
<dbReference type="SUPFAM" id="SSF56634">
    <property type="entry name" value="Heme-dependent catalase-like"/>
    <property type="match status" value="1"/>
</dbReference>
<dbReference type="AlphaFoldDB" id="A0A1R4GF00"/>
<keyword evidence="2" id="KW-1185">Reference proteome</keyword>
<dbReference type="InterPro" id="IPR020835">
    <property type="entry name" value="Catalase_sf"/>
</dbReference>
<dbReference type="Proteomes" id="UP000188357">
    <property type="component" value="Unassembled WGS sequence"/>
</dbReference>
<evidence type="ECO:0000313" key="2">
    <source>
        <dbReference type="Proteomes" id="UP000188357"/>
    </source>
</evidence>
<dbReference type="RefSeq" id="WP_077450197.1">
    <property type="nucleotide sequence ID" value="NZ_FUGE01000057.1"/>
</dbReference>
<dbReference type="STRING" id="1945521.A1232T_00346"/>
<gene>
    <name evidence="1" type="ORF">A1232T_00346</name>
</gene>
<dbReference type="EMBL" id="FUGE01000057">
    <property type="protein sequence ID" value="SJM66719.1"/>
    <property type="molecule type" value="Genomic_DNA"/>
</dbReference>
<sequence length="384" mass="44089">MLKKLFKSKPKYVKFDEKYTTLSAEEESIVDMITDDIRQFVKQNNKGKSYDHHTRAVHAKGYCALKAKFEVLDNLPAEYAQGVYATPGIHDAVIRFSNAAATIAPDRRLGMGIGLSFKVFDVPGPKLTPDEPDAPTMDFALVNAPVFFTNKLEDYAYLSKLNFGLNSYLDGSKLNKAKFVFNWLTKYGKELPDFEGLKTLNAFRKLATISPKNPWLYDYFSQGAVRHGDFMGKIRVTPTKESIEKINNPDLHLFSEDETVRKALLKEISEHDYQFEVQIQLCRNLKKQPIEELTTEWKESEAPFVTVAKLTIPCQDVPEDGNFEAMEHLSFSTFRALEENRPIGRIQQSRLRAYQASSEVRHEQNQVKRKEPTSLRQVFDKTYF</sequence>
<dbReference type="OrthoDB" id="336698at2"/>
<protein>
    <submittedName>
        <fullName evidence="1">Catalase</fullName>
    </submittedName>
</protein>
<dbReference type="PANTHER" id="PTHR36195:SF4">
    <property type="entry name" value="DOMAIN PROTEIN, PUTATIVE (AFU_ORTHOLOGUE AFUA_5G01990)-RELATED"/>
    <property type="match status" value="1"/>
</dbReference>